<reference evidence="1" key="2">
    <citation type="journal article" date="2015" name="Data Brief">
        <title>Shoot transcriptome of the giant reed, Arundo donax.</title>
        <authorList>
            <person name="Barrero R.A."/>
            <person name="Guerrero F.D."/>
            <person name="Moolhuijzen P."/>
            <person name="Goolsby J.A."/>
            <person name="Tidwell J."/>
            <person name="Bellgard S.E."/>
            <person name="Bellgard M.I."/>
        </authorList>
    </citation>
    <scope>NUCLEOTIDE SEQUENCE</scope>
    <source>
        <tissue evidence="1">Shoot tissue taken approximately 20 cm above the soil surface</tissue>
    </source>
</reference>
<sequence>MHRKLESCMLNLIDTTYWLNSSCMF</sequence>
<organism evidence="1">
    <name type="scientific">Arundo donax</name>
    <name type="common">Giant reed</name>
    <name type="synonym">Donax arundinaceus</name>
    <dbReference type="NCBI Taxonomy" id="35708"/>
    <lineage>
        <taxon>Eukaryota</taxon>
        <taxon>Viridiplantae</taxon>
        <taxon>Streptophyta</taxon>
        <taxon>Embryophyta</taxon>
        <taxon>Tracheophyta</taxon>
        <taxon>Spermatophyta</taxon>
        <taxon>Magnoliopsida</taxon>
        <taxon>Liliopsida</taxon>
        <taxon>Poales</taxon>
        <taxon>Poaceae</taxon>
        <taxon>PACMAD clade</taxon>
        <taxon>Arundinoideae</taxon>
        <taxon>Arundineae</taxon>
        <taxon>Arundo</taxon>
    </lineage>
</organism>
<proteinExistence type="predicted"/>
<accession>A0A0A9ABA3</accession>
<name>A0A0A9ABA3_ARUDO</name>
<dbReference type="EMBL" id="GBRH01249529">
    <property type="protein sequence ID" value="JAD48366.1"/>
    <property type="molecule type" value="Transcribed_RNA"/>
</dbReference>
<protein>
    <submittedName>
        <fullName evidence="1">Uncharacterized protein</fullName>
    </submittedName>
</protein>
<dbReference type="AlphaFoldDB" id="A0A0A9ABA3"/>
<reference evidence="1" key="1">
    <citation type="submission" date="2014-09" db="EMBL/GenBank/DDBJ databases">
        <authorList>
            <person name="Magalhaes I.L.F."/>
            <person name="Oliveira U."/>
            <person name="Santos F.R."/>
            <person name="Vidigal T.H.D.A."/>
            <person name="Brescovit A.D."/>
            <person name="Santos A.J."/>
        </authorList>
    </citation>
    <scope>NUCLEOTIDE SEQUENCE</scope>
    <source>
        <tissue evidence="1">Shoot tissue taken approximately 20 cm above the soil surface</tissue>
    </source>
</reference>
<evidence type="ECO:0000313" key="1">
    <source>
        <dbReference type="EMBL" id="JAD48366.1"/>
    </source>
</evidence>